<dbReference type="Gene3D" id="4.10.640.10">
    <property type="entry name" value="Ribosomal protein S18"/>
    <property type="match status" value="1"/>
</dbReference>
<gene>
    <name evidence="4" type="ORF">g.10403</name>
</gene>
<dbReference type="AlphaFoldDB" id="A0A1B6BZB8"/>
<dbReference type="SUPFAM" id="SSF46911">
    <property type="entry name" value="Ribosomal protein S18"/>
    <property type="match status" value="1"/>
</dbReference>
<protein>
    <recommendedName>
        <fullName evidence="5">28S ribosomal protein S18c, mitochondrial</fullName>
    </recommendedName>
</protein>
<dbReference type="FunFam" id="4.10.640.10:FF:000018">
    <property type="entry name" value="28S ribosomal protein S18C, mitochondrial"/>
    <property type="match status" value="1"/>
</dbReference>
<dbReference type="InterPro" id="IPR036870">
    <property type="entry name" value="Ribosomal_bS18_sf"/>
</dbReference>
<dbReference type="GO" id="GO:0005763">
    <property type="term" value="C:mitochondrial small ribosomal subunit"/>
    <property type="evidence" value="ECO:0007669"/>
    <property type="project" value="TreeGrafter"/>
</dbReference>
<organism evidence="4">
    <name type="scientific">Clastoptera arizonana</name>
    <name type="common">Arizona spittle bug</name>
    <dbReference type="NCBI Taxonomy" id="38151"/>
    <lineage>
        <taxon>Eukaryota</taxon>
        <taxon>Metazoa</taxon>
        <taxon>Ecdysozoa</taxon>
        <taxon>Arthropoda</taxon>
        <taxon>Hexapoda</taxon>
        <taxon>Insecta</taxon>
        <taxon>Pterygota</taxon>
        <taxon>Neoptera</taxon>
        <taxon>Paraneoptera</taxon>
        <taxon>Hemiptera</taxon>
        <taxon>Auchenorrhyncha</taxon>
        <taxon>Cercopoidea</taxon>
        <taxon>Clastopteridae</taxon>
        <taxon>Clastoptera</taxon>
    </lineage>
</organism>
<dbReference type="PANTHER" id="PTHR13479:SF40">
    <property type="entry name" value="SMALL RIBOSOMAL SUBUNIT PROTEIN BS18M"/>
    <property type="match status" value="1"/>
</dbReference>
<dbReference type="GO" id="GO:0070181">
    <property type="term" value="F:small ribosomal subunit rRNA binding"/>
    <property type="evidence" value="ECO:0007669"/>
    <property type="project" value="TreeGrafter"/>
</dbReference>
<accession>A0A1B6BZB8</accession>
<evidence type="ECO:0000313" key="4">
    <source>
        <dbReference type="EMBL" id="JAS06608.1"/>
    </source>
</evidence>
<dbReference type="GO" id="GO:0032543">
    <property type="term" value="P:mitochondrial translation"/>
    <property type="evidence" value="ECO:0007669"/>
    <property type="project" value="TreeGrafter"/>
</dbReference>
<evidence type="ECO:0000256" key="2">
    <source>
        <dbReference type="ARBA" id="ARBA00022980"/>
    </source>
</evidence>
<evidence type="ECO:0000256" key="3">
    <source>
        <dbReference type="ARBA" id="ARBA00023274"/>
    </source>
</evidence>
<evidence type="ECO:0008006" key="5">
    <source>
        <dbReference type="Google" id="ProtNLM"/>
    </source>
</evidence>
<sequence>MELLYKFVRLHSKPITTFFSRQSRTQFSSSTLEITASVEDQDSLNGDEPLEMLNPFQREKGKCILCKLNIKPDWKNVRLLSQFQSSYTGRIYGRHITGLCSKKQTEVEKEIIKAQTAGFMPYYLKDPDFLKDPKLYNPDKPIRPHPF</sequence>
<dbReference type="EMBL" id="GEDC01030690">
    <property type="protein sequence ID" value="JAS06608.1"/>
    <property type="molecule type" value="Transcribed_RNA"/>
</dbReference>
<proteinExistence type="inferred from homology"/>
<evidence type="ECO:0000256" key="1">
    <source>
        <dbReference type="ARBA" id="ARBA00005589"/>
    </source>
</evidence>
<comment type="similarity">
    <text evidence="1">Belongs to the bacterial ribosomal protein bS18 family.</text>
</comment>
<dbReference type="GO" id="GO:0003735">
    <property type="term" value="F:structural constituent of ribosome"/>
    <property type="evidence" value="ECO:0007669"/>
    <property type="project" value="InterPro"/>
</dbReference>
<reference evidence="4" key="1">
    <citation type="submission" date="2015-12" db="EMBL/GenBank/DDBJ databases">
        <title>De novo transcriptome assembly of four potential Pierce s Disease insect vectors from Arizona vineyards.</title>
        <authorList>
            <person name="Tassone E.E."/>
        </authorList>
    </citation>
    <scope>NUCLEOTIDE SEQUENCE</scope>
</reference>
<keyword evidence="2" id="KW-0689">Ribosomal protein</keyword>
<keyword evidence="3" id="KW-0687">Ribonucleoprotein</keyword>
<name>A0A1B6BZB8_9HEMI</name>
<dbReference type="PANTHER" id="PTHR13479">
    <property type="entry name" value="30S RIBOSOMAL PROTEIN S18"/>
    <property type="match status" value="1"/>
</dbReference>
<dbReference type="Pfam" id="PF01084">
    <property type="entry name" value="Ribosomal_S18"/>
    <property type="match status" value="1"/>
</dbReference>
<dbReference type="InterPro" id="IPR001648">
    <property type="entry name" value="Ribosomal_bS18"/>
</dbReference>